<dbReference type="GO" id="GO:0016712">
    <property type="term" value="F:oxidoreductase activity, acting on paired donors, with incorporation or reduction of molecular oxygen, reduced flavin or flavoprotein as one donor, and incorporation of one atom of oxygen"/>
    <property type="evidence" value="ECO:0007669"/>
    <property type="project" value="TreeGrafter"/>
</dbReference>
<keyword evidence="6 8" id="KW-0503">Monooxygenase</keyword>
<accession>A0A059VQG8</accession>
<feature type="signal peptide" evidence="9">
    <location>
        <begin position="1"/>
        <end position="20"/>
    </location>
</feature>
<evidence type="ECO:0000256" key="2">
    <source>
        <dbReference type="ARBA" id="ARBA00010617"/>
    </source>
</evidence>
<dbReference type="InterPro" id="IPR036396">
    <property type="entry name" value="Cyt_P450_sf"/>
</dbReference>
<dbReference type="PANTHER" id="PTHR24300">
    <property type="entry name" value="CYTOCHROME P450 508A4-RELATED"/>
    <property type="match status" value="1"/>
</dbReference>
<dbReference type="Gene3D" id="1.10.630.10">
    <property type="entry name" value="Cytochrome P450"/>
    <property type="match status" value="1"/>
</dbReference>
<proteinExistence type="evidence at transcript level"/>
<dbReference type="PRINTS" id="PR00385">
    <property type="entry name" value="P450"/>
</dbReference>
<keyword evidence="9" id="KW-0732">Signal</keyword>
<reference evidence="10" key="1">
    <citation type="submission" date="2013-10" db="EMBL/GenBank/DDBJ databases">
        <title>Cloning and expression analysis of CYP2 gene in Portunus trituberculatus.</title>
        <authorList>
            <person name="Feng Y."/>
        </authorList>
    </citation>
    <scope>NUCLEOTIDE SEQUENCE</scope>
</reference>
<dbReference type="Pfam" id="PF00067">
    <property type="entry name" value="p450"/>
    <property type="match status" value="1"/>
</dbReference>
<dbReference type="GO" id="GO:0005506">
    <property type="term" value="F:iron ion binding"/>
    <property type="evidence" value="ECO:0007669"/>
    <property type="project" value="InterPro"/>
</dbReference>
<dbReference type="EMBL" id="KF781516">
    <property type="protein sequence ID" value="AHZ97878.1"/>
    <property type="molecule type" value="mRNA"/>
</dbReference>
<evidence type="ECO:0000256" key="3">
    <source>
        <dbReference type="ARBA" id="ARBA00022723"/>
    </source>
</evidence>
<dbReference type="InterPro" id="IPR017972">
    <property type="entry name" value="Cyt_P450_CS"/>
</dbReference>
<dbReference type="InterPro" id="IPR001128">
    <property type="entry name" value="Cyt_P450"/>
</dbReference>
<evidence type="ECO:0000256" key="6">
    <source>
        <dbReference type="ARBA" id="ARBA00023033"/>
    </source>
</evidence>
<comment type="similarity">
    <text evidence="2 8">Belongs to the cytochrome P450 family.</text>
</comment>
<dbReference type="GO" id="GO:0008395">
    <property type="term" value="F:steroid hydroxylase activity"/>
    <property type="evidence" value="ECO:0007669"/>
    <property type="project" value="TreeGrafter"/>
</dbReference>
<keyword evidence="5 7" id="KW-0408">Iron</keyword>
<dbReference type="InterPro" id="IPR050182">
    <property type="entry name" value="Cytochrome_P450_fam2"/>
</dbReference>
<dbReference type="AlphaFoldDB" id="A0A059VQG8"/>
<dbReference type="InterPro" id="IPR002401">
    <property type="entry name" value="Cyt_P450_E_grp-I"/>
</dbReference>
<evidence type="ECO:0000256" key="9">
    <source>
        <dbReference type="SAM" id="SignalP"/>
    </source>
</evidence>
<protein>
    <submittedName>
        <fullName evidence="10">CYP2</fullName>
    </submittedName>
</protein>
<keyword evidence="4 8" id="KW-0560">Oxidoreductase</keyword>
<evidence type="ECO:0000313" key="10">
    <source>
        <dbReference type="EMBL" id="AHZ97878.1"/>
    </source>
</evidence>
<comment type="cofactor">
    <cofactor evidence="1 7">
        <name>heme</name>
        <dbReference type="ChEBI" id="CHEBI:30413"/>
    </cofactor>
</comment>
<evidence type="ECO:0000256" key="7">
    <source>
        <dbReference type="PIRSR" id="PIRSR602401-1"/>
    </source>
</evidence>
<dbReference type="SUPFAM" id="SSF48264">
    <property type="entry name" value="Cytochrome P450"/>
    <property type="match status" value="1"/>
</dbReference>
<evidence type="ECO:0000256" key="5">
    <source>
        <dbReference type="ARBA" id="ARBA00023004"/>
    </source>
</evidence>
<organism evidence="10">
    <name type="scientific">Portunus trituberculatus</name>
    <name type="common">Swimming crab</name>
    <name type="synonym">Neptunus trituberculatus</name>
    <dbReference type="NCBI Taxonomy" id="210409"/>
    <lineage>
        <taxon>Eukaryota</taxon>
        <taxon>Metazoa</taxon>
        <taxon>Ecdysozoa</taxon>
        <taxon>Arthropoda</taxon>
        <taxon>Crustacea</taxon>
        <taxon>Multicrustacea</taxon>
        <taxon>Malacostraca</taxon>
        <taxon>Eumalacostraca</taxon>
        <taxon>Eucarida</taxon>
        <taxon>Decapoda</taxon>
        <taxon>Pleocyemata</taxon>
        <taxon>Brachyura</taxon>
        <taxon>Eubrachyura</taxon>
        <taxon>Portunoidea</taxon>
        <taxon>Portunidae</taxon>
        <taxon>Portuninae</taxon>
        <taxon>Portunus</taxon>
    </lineage>
</organism>
<name>A0A059VQG8_PORTR</name>
<dbReference type="OrthoDB" id="1055148at2759"/>
<dbReference type="GO" id="GO:0020037">
    <property type="term" value="F:heme binding"/>
    <property type="evidence" value="ECO:0007669"/>
    <property type="project" value="InterPro"/>
</dbReference>
<dbReference type="PROSITE" id="PS00086">
    <property type="entry name" value="CYTOCHROME_P450"/>
    <property type="match status" value="1"/>
</dbReference>
<dbReference type="FunFam" id="1.10.630.10:FF:000036">
    <property type="entry name" value="CYtochrome P450 family"/>
    <property type="match status" value="1"/>
</dbReference>
<evidence type="ECO:0000256" key="4">
    <source>
        <dbReference type="ARBA" id="ARBA00023002"/>
    </source>
</evidence>
<keyword evidence="3 7" id="KW-0479">Metal-binding</keyword>
<evidence type="ECO:0000256" key="1">
    <source>
        <dbReference type="ARBA" id="ARBA00001971"/>
    </source>
</evidence>
<evidence type="ECO:0000256" key="8">
    <source>
        <dbReference type="RuleBase" id="RU000461"/>
    </source>
</evidence>
<dbReference type="PANTHER" id="PTHR24300:SF403">
    <property type="entry name" value="CYTOCHROME P450 306A1"/>
    <property type="match status" value="1"/>
</dbReference>
<dbReference type="PRINTS" id="PR00463">
    <property type="entry name" value="EP450I"/>
</dbReference>
<feature type="binding site" description="axial binding residue" evidence="7">
    <location>
        <position position="435"/>
    </location>
    <ligand>
        <name>heme</name>
        <dbReference type="ChEBI" id="CHEBI:30413"/>
    </ligand>
    <ligandPart>
        <name>Fe</name>
        <dbReference type="ChEBI" id="CHEBI:18248"/>
    </ligandPart>
</feature>
<dbReference type="GO" id="GO:0005737">
    <property type="term" value="C:cytoplasm"/>
    <property type="evidence" value="ECO:0007669"/>
    <property type="project" value="TreeGrafter"/>
</dbReference>
<keyword evidence="7 8" id="KW-0349">Heme</keyword>
<gene>
    <name evidence="10" type="primary">CYP2</name>
</gene>
<dbReference type="GO" id="GO:0006805">
    <property type="term" value="P:xenobiotic metabolic process"/>
    <property type="evidence" value="ECO:0007669"/>
    <property type="project" value="TreeGrafter"/>
</dbReference>
<sequence length="492" mass="56681">MLVEVFLFAVLVFLLWKTFSKPPGLPPGKWGLPLVGYIPWTSKNFEEQVMDLHQQYGNIFLWRMGTQLMIFINDYKLMKEAFSRAEFIPRPDWDVLTLIDEAPHGIVSSSGILWHNNRRFTLRQLRDLGMGKSSLVGAVQQQCLKLRETLAKGAGTAVVINHQLHLSVINIIWYMVASRQFDAENKRLHEFVDLLSDLVILSNRLAIKDFMPWMQNVMPDFLFKRLIKYHEMMDMKEKFLQFFREEVEEHKATLDPNHPRDLIDSYLLEMEAKKDDPETTCSERDLMFLMFEMFSAGSETTSNTFTWVCCYLAAHPQVQRKLHAEIDEVLPSGALPTLAEKSRMPYTEAVIHEVMRACSLINFGVQHMAASDTQLGGYTIPKGAVVSTTVTAIHYDSRYWDRPEEFRPERWLDENGKFSMVKEGFLPFGVGKRVCVGESLARMELFILTTMVFQSFAIAPPPGKSVNLTPDLSGFFFRKAMPNEFVFTAREQ</sequence>
<dbReference type="GO" id="GO:0006082">
    <property type="term" value="P:organic acid metabolic process"/>
    <property type="evidence" value="ECO:0007669"/>
    <property type="project" value="TreeGrafter"/>
</dbReference>
<feature type="chain" id="PRO_5001580803" evidence="9">
    <location>
        <begin position="21"/>
        <end position="492"/>
    </location>
</feature>